<dbReference type="AlphaFoldDB" id="A0AAU8UAN4"/>
<name>A0AAU8UAN4_9LACT</name>
<proteinExistence type="predicted"/>
<sequence>MKLKGPVIFLLLFKALFIFLALNFAIRSVEDTGWDWAVYLAIGITAYEMMDLFKTIGIVRQLKSK</sequence>
<feature type="transmembrane region" description="Helical" evidence="1">
    <location>
        <begin position="38"/>
        <end position="59"/>
    </location>
</feature>
<gene>
    <name evidence="2" type="ORF">AWM76_09510</name>
</gene>
<dbReference type="EMBL" id="CP014164">
    <property type="protein sequence ID" value="AMC01765.1"/>
    <property type="molecule type" value="Genomic_DNA"/>
</dbReference>
<protein>
    <submittedName>
        <fullName evidence="2">Uncharacterized protein</fullName>
    </submittedName>
</protein>
<reference evidence="2 3" key="1">
    <citation type="journal article" date="2016" name="Genome Announc.">
        <title>Complete Genome Sequences of Aerococcus christensenii CCUG 28831T, Aerococcus sanguinicola CCUG 43001T, Aerococcus urinae CCUG 36881T, Aerococcus urinaeequi CCUG 28094T, Aerococcus urinaehominis CCUG 42038 BT, and Aerococcus viridans CCUG 4311T.</title>
        <authorList>
            <person name="Carkaci D."/>
            <person name="Dargis R."/>
            <person name="Nielsen X.C."/>
            <person name="Skovgaard O."/>
            <person name="Fuursted K."/>
            <person name="Christensen J.J."/>
        </authorList>
    </citation>
    <scope>NUCLEOTIDE SEQUENCE [LARGE SCALE GENOMIC DNA]</scope>
    <source>
        <strain evidence="2 3">CCUG4311</strain>
    </source>
</reference>
<evidence type="ECO:0000313" key="3">
    <source>
        <dbReference type="Proteomes" id="UP000066986"/>
    </source>
</evidence>
<reference evidence="3" key="2">
    <citation type="submission" date="2016-01" db="EMBL/GenBank/DDBJ databases">
        <title>Six Aerococcus type strain genome sequencing and assembly using PacBio and Illumina Hiseq.</title>
        <authorList>
            <person name="Carkaci D."/>
            <person name="Dargis R."/>
            <person name="Nielsen X.C."/>
            <person name="Skovgaard O."/>
            <person name="Fuursted K."/>
            <person name="Christensen J.J."/>
        </authorList>
    </citation>
    <scope>NUCLEOTIDE SEQUENCE [LARGE SCALE GENOMIC DNA]</scope>
    <source>
        <strain evidence="3">CCUG4311</strain>
    </source>
</reference>
<evidence type="ECO:0000313" key="2">
    <source>
        <dbReference type="EMBL" id="AMC01765.1"/>
    </source>
</evidence>
<dbReference type="KEGG" id="avs:AWM76_09510"/>
<accession>A0AAU8UAN4</accession>
<keyword evidence="1" id="KW-1133">Transmembrane helix</keyword>
<keyword evidence="1" id="KW-0812">Transmembrane</keyword>
<organism evidence="2 3">
    <name type="scientific">Aerococcus viridans</name>
    <dbReference type="NCBI Taxonomy" id="1377"/>
    <lineage>
        <taxon>Bacteria</taxon>
        <taxon>Bacillati</taxon>
        <taxon>Bacillota</taxon>
        <taxon>Bacilli</taxon>
        <taxon>Lactobacillales</taxon>
        <taxon>Aerococcaceae</taxon>
        <taxon>Aerococcus</taxon>
    </lineage>
</organism>
<dbReference type="Proteomes" id="UP000066986">
    <property type="component" value="Chromosome"/>
</dbReference>
<keyword evidence="1" id="KW-0472">Membrane</keyword>
<evidence type="ECO:0000256" key="1">
    <source>
        <dbReference type="SAM" id="Phobius"/>
    </source>
</evidence>
<feature type="transmembrane region" description="Helical" evidence="1">
    <location>
        <begin position="7"/>
        <end position="26"/>
    </location>
</feature>